<dbReference type="PANTHER" id="PTHR30250">
    <property type="entry name" value="PST FAMILY PREDICTED COLANIC ACID TRANSPORTER"/>
    <property type="match status" value="1"/>
</dbReference>
<keyword evidence="9" id="KW-1185">Reference proteome</keyword>
<gene>
    <name evidence="8" type="ORF">KT71_06454</name>
</gene>
<reference evidence="8 9" key="1">
    <citation type="journal article" date="2007" name="Proc. Natl. Acad. Sci. U.S.A.">
        <title>Characterization of a marine gammaproteobacterium capable of aerobic anoxygenic photosynthesis.</title>
        <authorList>
            <person name="Fuchs B.M."/>
            <person name="Spring S."/>
            <person name="Teeling H."/>
            <person name="Quast C."/>
            <person name="Wulf J."/>
            <person name="Schattenhofer M."/>
            <person name="Yan S."/>
            <person name="Ferriera S."/>
            <person name="Johnson J."/>
            <person name="Glockner F.O."/>
            <person name="Amann R."/>
        </authorList>
    </citation>
    <scope>NUCLEOTIDE SEQUENCE [LARGE SCALE GENOMIC DNA]</scope>
    <source>
        <strain evidence="8">KT71</strain>
    </source>
</reference>
<dbReference type="RefSeq" id="WP_008293712.1">
    <property type="nucleotide sequence ID" value="NZ_CM002299.1"/>
</dbReference>
<dbReference type="eggNOG" id="COG2244">
    <property type="taxonomic scope" value="Bacteria"/>
</dbReference>
<evidence type="ECO:0000256" key="2">
    <source>
        <dbReference type="ARBA" id="ARBA00022475"/>
    </source>
</evidence>
<feature type="region of interest" description="Disordered" evidence="6">
    <location>
        <begin position="219"/>
        <end position="238"/>
    </location>
</feature>
<feature type="transmembrane region" description="Helical" evidence="7">
    <location>
        <begin position="416"/>
        <end position="435"/>
    </location>
</feature>
<comment type="subcellular location">
    <subcellularLocation>
        <location evidence="1">Cell membrane</location>
        <topology evidence="1">Multi-pass membrane protein</topology>
    </subcellularLocation>
</comment>
<accession>A4AB90</accession>
<dbReference type="Proteomes" id="UP000019205">
    <property type="component" value="Chromosome"/>
</dbReference>
<evidence type="ECO:0000256" key="3">
    <source>
        <dbReference type="ARBA" id="ARBA00022692"/>
    </source>
</evidence>
<sequence>MSEGIAARRLLPASGLPAALWKAGTLAISRGTGMAAQMAVQVAVGALAGPAGIGALQLHMAWGSLLGELVGAGEPTRALRDHSLHHQRESSLKEGLLKASKTILKYSGALAVLVMLLVLSGLAESLGLSSDALLLSIVVSAPLFALTRLFAETLKALNQALWAVSLENSVMPLVILGTCGLIALEVLVVSQAIILSAAVVGLLLGLCLMTASLLKSRRDREGRDPLSQSTTENPAKPDALHVPGETLHFWLNGLFNIAFLQLPFLIMPWLVSVEEVGRYAVAHKLLNVITTLLILLSAVYGPKFARAAATTDRKELAGLLAATQRISLAIFIPAAAAMLSFADPLAKLFSLSAGSLLPLLLLLCTGQLINAATGLSGVLLNMSGAAHLEFRVLTVSCVTTLVLAIPLGLYGGAPGIAAAIAGGISLRNILSYIAVRRHINSLGANTP</sequence>
<keyword evidence="5 7" id="KW-0472">Membrane</keyword>
<evidence type="ECO:0000256" key="6">
    <source>
        <dbReference type="SAM" id="MobiDB-lite"/>
    </source>
</evidence>
<evidence type="ECO:0000313" key="9">
    <source>
        <dbReference type="Proteomes" id="UP000019205"/>
    </source>
</evidence>
<feature type="transmembrane region" description="Helical" evidence="7">
    <location>
        <begin position="249"/>
        <end position="270"/>
    </location>
</feature>
<feature type="transmembrane region" description="Helical" evidence="7">
    <location>
        <begin position="132"/>
        <end position="150"/>
    </location>
</feature>
<dbReference type="Pfam" id="PF13440">
    <property type="entry name" value="Polysacc_synt_3"/>
    <property type="match status" value="1"/>
</dbReference>
<organism evidence="8 9">
    <name type="scientific">Congregibacter litoralis KT71</name>
    <dbReference type="NCBI Taxonomy" id="314285"/>
    <lineage>
        <taxon>Bacteria</taxon>
        <taxon>Pseudomonadati</taxon>
        <taxon>Pseudomonadota</taxon>
        <taxon>Gammaproteobacteria</taxon>
        <taxon>Cellvibrionales</taxon>
        <taxon>Halieaceae</taxon>
        <taxon>Congregibacter</taxon>
    </lineage>
</organism>
<feature type="transmembrane region" description="Helical" evidence="7">
    <location>
        <begin position="359"/>
        <end position="380"/>
    </location>
</feature>
<dbReference type="OrthoDB" id="103403at2"/>
<keyword evidence="2" id="KW-1003">Cell membrane</keyword>
<dbReference type="InterPro" id="IPR050833">
    <property type="entry name" value="Poly_Biosynth_Transport"/>
</dbReference>
<dbReference type="EMBL" id="AAOA02000004">
    <property type="protein sequence ID" value="EAQ96644.1"/>
    <property type="molecule type" value="Genomic_DNA"/>
</dbReference>
<keyword evidence="4 7" id="KW-1133">Transmembrane helix</keyword>
<feature type="transmembrane region" description="Helical" evidence="7">
    <location>
        <begin position="170"/>
        <end position="187"/>
    </location>
</feature>
<feature type="transmembrane region" description="Helical" evidence="7">
    <location>
        <begin position="316"/>
        <end position="339"/>
    </location>
</feature>
<evidence type="ECO:0000256" key="7">
    <source>
        <dbReference type="SAM" id="Phobius"/>
    </source>
</evidence>
<dbReference type="PANTHER" id="PTHR30250:SF11">
    <property type="entry name" value="O-ANTIGEN TRANSPORTER-RELATED"/>
    <property type="match status" value="1"/>
</dbReference>
<reference evidence="8 9" key="2">
    <citation type="journal article" date="2009" name="PLoS ONE">
        <title>The photosynthetic apparatus and its regulation in the aerobic gammaproteobacterium Congregibacter litoralis gen. nov., sp. nov.</title>
        <authorList>
            <person name="Spring S."/>
            <person name="Lunsdorf H."/>
            <person name="Fuchs B.M."/>
            <person name="Tindall B.J."/>
        </authorList>
    </citation>
    <scope>NUCLEOTIDE SEQUENCE [LARGE SCALE GENOMIC DNA]</scope>
    <source>
        <strain evidence="8">KT71</strain>
    </source>
</reference>
<protein>
    <submittedName>
        <fullName evidence="8">Membrane protein involved in the export of O-antigen and teichoic acid</fullName>
    </submittedName>
</protein>
<feature type="transmembrane region" description="Helical" evidence="7">
    <location>
        <begin position="193"/>
        <end position="214"/>
    </location>
</feature>
<dbReference type="GO" id="GO:0005886">
    <property type="term" value="C:plasma membrane"/>
    <property type="evidence" value="ECO:0007669"/>
    <property type="project" value="UniProtKB-SubCell"/>
</dbReference>
<feature type="transmembrane region" description="Helical" evidence="7">
    <location>
        <begin position="103"/>
        <end position="126"/>
    </location>
</feature>
<dbReference type="STRING" id="314285.KT71_06454"/>
<comment type="caution">
    <text evidence="8">The sequence shown here is derived from an EMBL/GenBank/DDBJ whole genome shotgun (WGS) entry which is preliminary data.</text>
</comment>
<dbReference type="AlphaFoldDB" id="A4AB90"/>
<evidence type="ECO:0000256" key="5">
    <source>
        <dbReference type="ARBA" id="ARBA00023136"/>
    </source>
</evidence>
<name>A4AB90_9GAMM</name>
<keyword evidence="3 7" id="KW-0812">Transmembrane</keyword>
<proteinExistence type="predicted"/>
<evidence type="ECO:0000256" key="4">
    <source>
        <dbReference type="ARBA" id="ARBA00022989"/>
    </source>
</evidence>
<evidence type="ECO:0000256" key="1">
    <source>
        <dbReference type="ARBA" id="ARBA00004651"/>
    </source>
</evidence>
<dbReference type="HOGENOM" id="CLU_620743_0_0_6"/>
<feature type="transmembrane region" description="Helical" evidence="7">
    <location>
        <begin position="285"/>
        <end position="304"/>
    </location>
</feature>
<feature type="transmembrane region" description="Helical" evidence="7">
    <location>
        <begin position="392"/>
        <end position="410"/>
    </location>
</feature>
<evidence type="ECO:0000313" key="8">
    <source>
        <dbReference type="EMBL" id="EAQ96644.1"/>
    </source>
</evidence>